<keyword evidence="2" id="KW-1133">Transmembrane helix</keyword>
<dbReference type="KEGG" id="bbes:BESB_049070"/>
<keyword evidence="4" id="KW-1185">Reference proteome</keyword>
<dbReference type="Proteomes" id="UP000224006">
    <property type="component" value="Chromosome III"/>
</dbReference>
<sequence>MIPTSAADADTPPARLQGRYSPLLAPSRGGSTVDLPPTPQLDLRIESGVLHELPPPPGFTLTARTPPVEVEDDTTPLRGPDFTPSHGETTGAPTPKLGPASAFEVSMESDRQPVSLAEHPVEKQKPLAIWLVLLSVLFYLTLGVVIIFCISFTHLIFGGIFISAGLLIGTFGITGLVTRSRTALGMYVFLGLCLFVFMAVSWVLHVTLLSDYIRVHRSIDVWLAREREWKHTGRKEDAPFFIVDPYELTNNQPPVPDSALAAEAATAAGQRTATAETPKIALLERVTNLEGDHRSERARQLVTQPGDLKGEEAHEKPSKNILPVVARLEAKRPQQAASDDLALSRHLRRLERQLLLERIWQTKNEEADALNALLNDGFSRKAYRLPPPLHGYGGRRKPSTSPGNPELHSDLVFDVQESPDLLRLRLPGTENGLPQVGPAHSVIMKGSEAPYIGFPALEDISANATALRSGSHTQFSGISAPLLKSLAIGEFGRKPVPQECVEGFSRDPQFLDKVGHAITALAFQGLLCAFASQDFLNFRRWPYDCERKCGFILLGTGRPYKRGDAVTANAVHLYMLRLAGMDSNVHAACEASALRTGCAVVADNYIVIAMILLAIWLAVGVCGCCVMIPVALSRNYQIYRVYKARTLMLLHSRRSAV</sequence>
<feature type="transmembrane region" description="Helical" evidence="2">
    <location>
        <begin position="154"/>
        <end position="177"/>
    </location>
</feature>
<evidence type="ECO:0000313" key="3">
    <source>
        <dbReference type="EMBL" id="PFH36715.1"/>
    </source>
</evidence>
<organism evidence="3 4">
    <name type="scientific">Besnoitia besnoiti</name>
    <name type="common">Apicomplexan protozoan</name>
    <dbReference type="NCBI Taxonomy" id="94643"/>
    <lineage>
        <taxon>Eukaryota</taxon>
        <taxon>Sar</taxon>
        <taxon>Alveolata</taxon>
        <taxon>Apicomplexa</taxon>
        <taxon>Conoidasida</taxon>
        <taxon>Coccidia</taxon>
        <taxon>Eucoccidiorida</taxon>
        <taxon>Eimeriorina</taxon>
        <taxon>Sarcocystidae</taxon>
        <taxon>Besnoitia</taxon>
    </lineage>
</organism>
<comment type="caution">
    <text evidence="3">The sequence shown here is derived from an EMBL/GenBank/DDBJ whole genome shotgun (WGS) entry which is preliminary data.</text>
</comment>
<protein>
    <recommendedName>
        <fullName evidence="5">Transmembrane protein</fullName>
    </recommendedName>
</protein>
<feature type="transmembrane region" description="Helical" evidence="2">
    <location>
        <begin position="605"/>
        <end position="632"/>
    </location>
</feature>
<proteinExistence type="predicted"/>
<dbReference type="VEuPathDB" id="ToxoDB:BESB_049070"/>
<keyword evidence="2" id="KW-0812">Transmembrane</keyword>
<dbReference type="AlphaFoldDB" id="A0A2A9MFE8"/>
<feature type="transmembrane region" description="Helical" evidence="2">
    <location>
        <begin position="184"/>
        <end position="204"/>
    </location>
</feature>
<feature type="region of interest" description="Disordered" evidence="1">
    <location>
        <begin position="57"/>
        <end position="100"/>
    </location>
</feature>
<accession>A0A2A9MFE8</accession>
<evidence type="ECO:0000313" key="4">
    <source>
        <dbReference type="Proteomes" id="UP000224006"/>
    </source>
</evidence>
<dbReference type="RefSeq" id="XP_029220724.1">
    <property type="nucleotide sequence ID" value="XM_029363358.1"/>
</dbReference>
<keyword evidence="2" id="KW-0472">Membrane</keyword>
<evidence type="ECO:0008006" key="5">
    <source>
        <dbReference type="Google" id="ProtNLM"/>
    </source>
</evidence>
<dbReference type="OrthoDB" id="10568444at2759"/>
<name>A0A2A9MFE8_BESBE</name>
<evidence type="ECO:0000256" key="2">
    <source>
        <dbReference type="SAM" id="Phobius"/>
    </source>
</evidence>
<feature type="transmembrane region" description="Helical" evidence="2">
    <location>
        <begin position="127"/>
        <end position="148"/>
    </location>
</feature>
<dbReference type="GeneID" id="40309837"/>
<feature type="region of interest" description="Disordered" evidence="1">
    <location>
        <begin position="1"/>
        <end position="36"/>
    </location>
</feature>
<dbReference type="EMBL" id="NWUJ01000003">
    <property type="protein sequence ID" value="PFH36715.1"/>
    <property type="molecule type" value="Genomic_DNA"/>
</dbReference>
<reference evidence="3 4" key="1">
    <citation type="submission" date="2017-09" db="EMBL/GenBank/DDBJ databases">
        <title>Genome sequencing of Besnoitia besnoiti strain Bb-Ger1.</title>
        <authorList>
            <person name="Schares G."/>
            <person name="Venepally P."/>
            <person name="Lorenzi H.A."/>
        </authorList>
    </citation>
    <scope>NUCLEOTIDE SEQUENCE [LARGE SCALE GENOMIC DNA]</scope>
    <source>
        <strain evidence="3 4">Bb-Ger1</strain>
    </source>
</reference>
<feature type="compositionally biased region" description="Low complexity" evidence="1">
    <location>
        <begin position="1"/>
        <end position="14"/>
    </location>
</feature>
<evidence type="ECO:0000256" key="1">
    <source>
        <dbReference type="SAM" id="MobiDB-lite"/>
    </source>
</evidence>
<gene>
    <name evidence="3" type="ORF">BESB_049070</name>
</gene>